<evidence type="ECO:0000259" key="13">
    <source>
        <dbReference type="SMART" id="SM01008"/>
    </source>
</evidence>
<dbReference type="SUPFAM" id="SSF56003">
    <property type="entry name" value="Molybdenum cofactor-binding domain"/>
    <property type="match status" value="1"/>
</dbReference>
<evidence type="ECO:0000256" key="6">
    <source>
        <dbReference type="ARBA" id="ARBA00022723"/>
    </source>
</evidence>
<feature type="region of interest" description="Disordered" evidence="12">
    <location>
        <begin position="1"/>
        <end position="22"/>
    </location>
</feature>
<evidence type="ECO:0000256" key="4">
    <source>
        <dbReference type="ARBA" id="ARBA00022505"/>
    </source>
</evidence>
<dbReference type="NCBIfam" id="TIGR02965">
    <property type="entry name" value="xanthine_xdhB"/>
    <property type="match status" value="1"/>
</dbReference>
<evidence type="ECO:0000256" key="12">
    <source>
        <dbReference type="SAM" id="MobiDB-lite"/>
    </source>
</evidence>
<comment type="cofactor">
    <cofactor evidence="1">
        <name>Mo-molybdopterin</name>
        <dbReference type="ChEBI" id="CHEBI:71302"/>
    </cofactor>
</comment>
<keyword evidence="5" id="KW-0001">2Fe-2S</keyword>
<dbReference type="InterPro" id="IPR014309">
    <property type="entry name" value="Xanthine_DH_Mopterin-bd_su"/>
</dbReference>
<comment type="cofactor">
    <cofactor evidence="11">
        <name>Mo-molybdopterin cytosine dinucleotide</name>
        <dbReference type="ChEBI" id="CHEBI:71308"/>
    </cofactor>
</comment>
<keyword evidence="4" id="KW-0500">Molybdenum</keyword>
<comment type="caution">
    <text evidence="14">The sequence shown here is derived from an EMBL/GenBank/DDBJ whole genome shotgun (WGS) entry which is preliminary data.</text>
</comment>
<dbReference type="AlphaFoldDB" id="A0A8J7M663"/>
<keyword evidence="9" id="KW-0411">Iron-sulfur</keyword>
<dbReference type="Pfam" id="PF01315">
    <property type="entry name" value="Ald_Xan_dh_C"/>
    <property type="match status" value="1"/>
</dbReference>
<sequence>MDAPDHAPPVRDGVHVPRRHDSAEKHVAGRAIYADDAPEPPGLLHGAFGLATIAHGRITALDLDPVRAAPGVVAVLSADDVPGENDTGPVARDEVFLAASEAAQSGDVHFHGQPLFLVAAESREAARRAARLAQVSYAEEPAVLSIAQAMEAGSRFGTPYRMARPDAEGRDAPQAIEGAPMRLSGRVEIGGQEHFYLEGQVAMALPGEDGDLHILSSNQHPSECQLIVAHLLGLSAHAVTVEVRRMGGGFGGKETQGNQTAAAAALIAHCTGRPAKLRLDRDDDIVTTGKRHDFVIDWEAGFDATGRIHGICVTQMARCGWSLDLSNAICDRAMFHADNCYYLPAVEIVSHRLRTNTVSNTAFRGFGGPQGMVGIERAMDEIAFALGLDPLAVRRANFYDPPDAGGGRSTTPYHMEVEDCVIAEIVDDLAARTGYEARRGEIRAANASSPVIKRGIALTPVKFGISFTTSFLNQAGALVHIYRDGSVMLNHGGTEMGQGLFIKVAQVAASELGLDLDRVKITATRTDKVPNTSATAASSGSDMNGMAVRDACAKLKARLRGFAARHWKVAEAEVEFLANRVRVGRKTIAWEALIEAAYLARVSLSATGFYATPKIHWDRDAARGRPFYYFAYGAAVTEAAIDTLTGESRILRVDILHDVGRSLNPAVDLGQIEGGFVQGTGWLTSEELWWDDTGRLRTHAPSTYKIPACSDRPRVLNMALWEKGMNRELTIRRSKAVGEPPLMLAISALHALSDAVAAAGDYRRYPGLEAPATPERILAAVERVRDG</sequence>
<dbReference type="RefSeq" id="WP_200608719.1">
    <property type="nucleotide sequence ID" value="NZ_JAEHHL010000002.1"/>
</dbReference>
<evidence type="ECO:0000256" key="7">
    <source>
        <dbReference type="ARBA" id="ARBA00023002"/>
    </source>
</evidence>
<comment type="cofactor">
    <cofactor evidence="10">
        <name>[2Fe-2S] cluster</name>
        <dbReference type="ChEBI" id="CHEBI:190135"/>
    </cofactor>
</comment>
<dbReference type="InterPro" id="IPR016208">
    <property type="entry name" value="Ald_Oxase/xanthine_DH-like"/>
</dbReference>
<evidence type="ECO:0000256" key="10">
    <source>
        <dbReference type="ARBA" id="ARBA00034078"/>
    </source>
</evidence>
<name>A0A8J7M663_9RHOB</name>
<organism evidence="14 15">
    <name type="scientific">Thermohalobaculum xanthum</name>
    <dbReference type="NCBI Taxonomy" id="2753746"/>
    <lineage>
        <taxon>Bacteria</taxon>
        <taxon>Pseudomonadati</taxon>
        <taxon>Pseudomonadota</taxon>
        <taxon>Alphaproteobacteria</taxon>
        <taxon>Rhodobacterales</taxon>
        <taxon>Paracoccaceae</taxon>
        <taxon>Thermohalobaculum</taxon>
    </lineage>
</organism>
<dbReference type="InterPro" id="IPR036856">
    <property type="entry name" value="Ald_Oxase/Xan_DH_a/b_sf"/>
</dbReference>
<feature type="domain" description="Aldehyde oxidase/xanthine dehydrogenase a/b hammerhead" evidence="13">
    <location>
        <begin position="28"/>
        <end position="141"/>
    </location>
</feature>
<keyword evidence="15" id="KW-1185">Reference proteome</keyword>
<proteinExistence type="inferred from homology"/>
<evidence type="ECO:0000256" key="9">
    <source>
        <dbReference type="ARBA" id="ARBA00023014"/>
    </source>
</evidence>
<dbReference type="GO" id="GO:0005506">
    <property type="term" value="F:iron ion binding"/>
    <property type="evidence" value="ECO:0007669"/>
    <property type="project" value="InterPro"/>
</dbReference>
<dbReference type="Gene3D" id="3.90.1170.50">
    <property type="entry name" value="Aldehyde oxidase/xanthine dehydrogenase, a/b hammerhead"/>
    <property type="match status" value="1"/>
</dbReference>
<dbReference type="InterPro" id="IPR000674">
    <property type="entry name" value="Ald_Oxase/Xan_DH_a/b"/>
</dbReference>
<evidence type="ECO:0000313" key="15">
    <source>
        <dbReference type="Proteomes" id="UP000655420"/>
    </source>
</evidence>
<evidence type="ECO:0000313" key="14">
    <source>
        <dbReference type="EMBL" id="MBK0398961.1"/>
    </source>
</evidence>
<dbReference type="GO" id="GO:0030151">
    <property type="term" value="F:molybdenum ion binding"/>
    <property type="evidence" value="ECO:0007669"/>
    <property type="project" value="InterPro"/>
</dbReference>
<dbReference type="InterPro" id="IPR008274">
    <property type="entry name" value="AldOxase/xan_DH_MoCoBD1"/>
</dbReference>
<evidence type="ECO:0000256" key="3">
    <source>
        <dbReference type="ARBA" id="ARBA00006849"/>
    </source>
</evidence>
<comment type="cofactor">
    <cofactor evidence="2">
        <name>FAD</name>
        <dbReference type="ChEBI" id="CHEBI:57692"/>
    </cofactor>
</comment>
<dbReference type="Proteomes" id="UP000655420">
    <property type="component" value="Unassembled WGS sequence"/>
</dbReference>
<dbReference type="GO" id="GO:0051537">
    <property type="term" value="F:2 iron, 2 sulfur cluster binding"/>
    <property type="evidence" value="ECO:0007669"/>
    <property type="project" value="UniProtKB-KW"/>
</dbReference>
<keyword evidence="7 14" id="KW-0560">Oxidoreductase</keyword>
<evidence type="ECO:0000256" key="5">
    <source>
        <dbReference type="ARBA" id="ARBA00022714"/>
    </source>
</evidence>
<keyword evidence="8" id="KW-0408">Iron</keyword>
<dbReference type="Gene3D" id="3.30.365.10">
    <property type="entry name" value="Aldehyde oxidase/xanthine dehydrogenase, molybdopterin binding domain"/>
    <property type="match status" value="4"/>
</dbReference>
<dbReference type="InterPro" id="IPR046867">
    <property type="entry name" value="AldOxase/xan_DH_MoCoBD2"/>
</dbReference>
<evidence type="ECO:0000256" key="1">
    <source>
        <dbReference type="ARBA" id="ARBA00001924"/>
    </source>
</evidence>
<dbReference type="PANTHER" id="PTHR11908">
    <property type="entry name" value="XANTHINE DEHYDROGENASE"/>
    <property type="match status" value="1"/>
</dbReference>
<dbReference type="InterPro" id="IPR037165">
    <property type="entry name" value="AldOxase/xan_DH_Mopterin-bd_sf"/>
</dbReference>
<dbReference type="EMBL" id="JAEHHL010000002">
    <property type="protein sequence ID" value="MBK0398961.1"/>
    <property type="molecule type" value="Genomic_DNA"/>
</dbReference>
<evidence type="ECO:0000256" key="8">
    <source>
        <dbReference type="ARBA" id="ARBA00023004"/>
    </source>
</evidence>
<evidence type="ECO:0000256" key="2">
    <source>
        <dbReference type="ARBA" id="ARBA00001974"/>
    </source>
</evidence>
<dbReference type="Pfam" id="PF02738">
    <property type="entry name" value="MoCoBD_1"/>
    <property type="match status" value="1"/>
</dbReference>
<dbReference type="GO" id="GO:0004854">
    <property type="term" value="F:xanthine dehydrogenase activity"/>
    <property type="evidence" value="ECO:0007669"/>
    <property type="project" value="UniProtKB-EC"/>
</dbReference>
<dbReference type="FunFam" id="3.30.365.10:FF:000001">
    <property type="entry name" value="Xanthine dehydrogenase oxidase"/>
    <property type="match status" value="1"/>
</dbReference>
<dbReference type="SUPFAM" id="SSF54665">
    <property type="entry name" value="CO dehydrogenase molybdoprotein N-domain-like"/>
    <property type="match status" value="1"/>
</dbReference>
<dbReference type="Pfam" id="PF20256">
    <property type="entry name" value="MoCoBD_2"/>
    <property type="match status" value="1"/>
</dbReference>
<accession>A0A8J7M663</accession>
<reference evidence="14" key="1">
    <citation type="submission" date="2020-12" db="EMBL/GenBank/DDBJ databases">
        <title>Bacterial taxonomy.</title>
        <authorList>
            <person name="Pan X."/>
        </authorList>
    </citation>
    <scope>NUCLEOTIDE SEQUENCE</scope>
    <source>
        <strain evidence="14">M0105</strain>
    </source>
</reference>
<gene>
    <name evidence="14" type="primary">xdhB</name>
    <name evidence="14" type="ORF">H0I76_07150</name>
</gene>
<keyword evidence="6" id="KW-0479">Metal-binding</keyword>
<dbReference type="EC" id="1.17.1.4" evidence="14"/>
<comment type="similarity">
    <text evidence="3">Belongs to the xanthine dehydrogenase family.</text>
</comment>
<evidence type="ECO:0000256" key="11">
    <source>
        <dbReference type="ARBA" id="ARBA00053029"/>
    </source>
</evidence>
<protein>
    <submittedName>
        <fullName evidence="14">Xanthine dehydrogenase molybdopterin binding subunit</fullName>
        <ecNumber evidence="14">1.17.1.4</ecNumber>
    </submittedName>
</protein>
<dbReference type="SMART" id="SM01008">
    <property type="entry name" value="Ald_Xan_dh_C"/>
    <property type="match status" value="1"/>
</dbReference>
<dbReference type="PANTHER" id="PTHR11908:SF132">
    <property type="entry name" value="ALDEHYDE OXIDASE 1-RELATED"/>
    <property type="match status" value="1"/>
</dbReference>
<dbReference type="FunFam" id="3.30.365.10:FF:000002">
    <property type="entry name" value="Xanthine dehydrogenase oxidase"/>
    <property type="match status" value="1"/>
</dbReference>